<dbReference type="InterPro" id="IPR017583">
    <property type="entry name" value="Tagatose/fructose_Pkinase"/>
</dbReference>
<keyword evidence="4 8" id="KW-0418">Kinase</keyword>
<sequence>MIVTLTPNPSTDRTVTLTGALERGAVQRAASVISQAGGKGVNISRACLEAGVPTTAVLPCAESDAFALDLAAAGIPASLVPVDGDVRVNLTISEPDGTTTKLNSPGTPATAALLGELGSRLGDLAARADWVVLAGSLPPDAPAGWYADLVGDLRRVTRVAVDTSDAPLAALVDRLGEAAPHLMKPNGHELASLTGGRLDGDALEADPDAAAAAAVELLDRGVEALLVTLGGHGAVLVTTDDDGAPVAWHATPPPTEVVSTVGAGDSSLFGYLLGHERGLGGPDRLALAVAYGSAAAGLPGTTIPHPGEVHPELVAVRRLRVPRGAAR</sequence>
<dbReference type="PANTHER" id="PTHR46566:SF5">
    <property type="entry name" value="1-PHOSPHOFRUCTOKINASE"/>
    <property type="match status" value="1"/>
</dbReference>
<dbReference type="RefSeq" id="WP_344005283.1">
    <property type="nucleotide sequence ID" value="NZ_BAAAMY010000002.1"/>
</dbReference>
<dbReference type="PANTHER" id="PTHR46566">
    <property type="entry name" value="1-PHOSPHOFRUCTOKINASE-RELATED"/>
    <property type="match status" value="1"/>
</dbReference>
<dbReference type="Gene3D" id="3.40.1190.20">
    <property type="match status" value="1"/>
</dbReference>
<dbReference type="Pfam" id="PF00294">
    <property type="entry name" value="PfkB"/>
    <property type="match status" value="1"/>
</dbReference>
<keyword evidence="9" id="KW-1185">Reference proteome</keyword>
<dbReference type="Proteomes" id="UP001501612">
    <property type="component" value="Unassembled WGS sequence"/>
</dbReference>
<protein>
    <submittedName>
        <fullName evidence="8">Hexose kinase</fullName>
    </submittedName>
</protein>
<evidence type="ECO:0000256" key="6">
    <source>
        <dbReference type="PIRNR" id="PIRNR000535"/>
    </source>
</evidence>
<evidence type="ECO:0000313" key="9">
    <source>
        <dbReference type="Proteomes" id="UP001501612"/>
    </source>
</evidence>
<keyword evidence="3" id="KW-0547">Nucleotide-binding</keyword>
<dbReference type="SUPFAM" id="SSF53613">
    <property type="entry name" value="Ribokinase-like"/>
    <property type="match status" value="1"/>
</dbReference>
<evidence type="ECO:0000259" key="7">
    <source>
        <dbReference type="Pfam" id="PF00294"/>
    </source>
</evidence>
<keyword evidence="2 6" id="KW-0808">Transferase</keyword>
<evidence type="ECO:0000313" key="8">
    <source>
        <dbReference type="EMBL" id="GAA1912772.1"/>
    </source>
</evidence>
<accession>A0ABN2P589</accession>
<name>A0ABN2P589_9ACTN</name>
<evidence type="ECO:0000256" key="2">
    <source>
        <dbReference type="ARBA" id="ARBA00022679"/>
    </source>
</evidence>
<evidence type="ECO:0000256" key="4">
    <source>
        <dbReference type="ARBA" id="ARBA00022777"/>
    </source>
</evidence>
<dbReference type="InterPro" id="IPR011611">
    <property type="entry name" value="PfkB_dom"/>
</dbReference>
<proteinExistence type="inferred from homology"/>
<dbReference type="PIRSF" id="PIRSF000535">
    <property type="entry name" value="1PFK/6PFK/LacC"/>
    <property type="match status" value="1"/>
</dbReference>
<evidence type="ECO:0000256" key="5">
    <source>
        <dbReference type="ARBA" id="ARBA00022840"/>
    </source>
</evidence>
<dbReference type="EMBL" id="BAAAMY010000002">
    <property type="protein sequence ID" value="GAA1912772.1"/>
    <property type="molecule type" value="Genomic_DNA"/>
</dbReference>
<gene>
    <name evidence="8" type="ORF">GCM10009737_12850</name>
</gene>
<evidence type="ECO:0000256" key="1">
    <source>
        <dbReference type="ARBA" id="ARBA00010688"/>
    </source>
</evidence>
<dbReference type="CDD" id="cd01164">
    <property type="entry name" value="FruK_PfkB_like"/>
    <property type="match status" value="1"/>
</dbReference>
<organism evidence="8 9">
    <name type="scientific">Nocardioides lentus</name>
    <dbReference type="NCBI Taxonomy" id="338077"/>
    <lineage>
        <taxon>Bacteria</taxon>
        <taxon>Bacillati</taxon>
        <taxon>Actinomycetota</taxon>
        <taxon>Actinomycetes</taxon>
        <taxon>Propionibacteriales</taxon>
        <taxon>Nocardioidaceae</taxon>
        <taxon>Nocardioides</taxon>
    </lineage>
</organism>
<feature type="domain" description="Carbohydrate kinase PfkB" evidence="7">
    <location>
        <begin position="16"/>
        <end position="305"/>
    </location>
</feature>
<evidence type="ECO:0000256" key="3">
    <source>
        <dbReference type="ARBA" id="ARBA00022741"/>
    </source>
</evidence>
<dbReference type="GO" id="GO:0016301">
    <property type="term" value="F:kinase activity"/>
    <property type="evidence" value="ECO:0007669"/>
    <property type="project" value="UniProtKB-KW"/>
</dbReference>
<comment type="similarity">
    <text evidence="1">Belongs to the carbohydrate kinase PfkB family.</text>
</comment>
<reference evidence="8 9" key="1">
    <citation type="journal article" date="2019" name="Int. J. Syst. Evol. Microbiol.">
        <title>The Global Catalogue of Microorganisms (GCM) 10K type strain sequencing project: providing services to taxonomists for standard genome sequencing and annotation.</title>
        <authorList>
            <consortium name="The Broad Institute Genomics Platform"/>
            <consortium name="The Broad Institute Genome Sequencing Center for Infectious Disease"/>
            <person name="Wu L."/>
            <person name="Ma J."/>
        </authorList>
    </citation>
    <scope>NUCLEOTIDE SEQUENCE [LARGE SCALE GENOMIC DNA]</scope>
    <source>
        <strain evidence="8 9">JCM 14046</strain>
    </source>
</reference>
<keyword evidence="5" id="KW-0067">ATP-binding</keyword>
<dbReference type="NCBIfam" id="TIGR03168">
    <property type="entry name" value="1-PFK"/>
    <property type="match status" value="1"/>
</dbReference>
<comment type="caution">
    <text evidence="8">The sequence shown here is derived from an EMBL/GenBank/DDBJ whole genome shotgun (WGS) entry which is preliminary data.</text>
</comment>
<dbReference type="InterPro" id="IPR029056">
    <property type="entry name" value="Ribokinase-like"/>
</dbReference>